<dbReference type="SUPFAM" id="SSF53474">
    <property type="entry name" value="alpha/beta-Hydrolases"/>
    <property type="match status" value="1"/>
</dbReference>
<accession>A0A1B3XN77</accession>
<evidence type="ECO:0000313" key="2">
    <source>
        <dbReference type="Proteomes" id="UP000077926"/>
    </source>
</evidence>
<dbReference type="KEGG" id="bmur:ABE28_009930"/>
<organism evidence="1 2">
    <name type="scientific">Peribacillus muralis</name>
    <dbReference type="NCBI Taxonomy" id="264697"/>
    <lineage>
        <taxon>Bacteria</taxon>
        <taxon>Bacillati</taxon>
        <taxon>Bacillota</taxon>
        <taxon>Bacilli</taxon>
        <taxon>Bacillales</taxon>
        <taxon>Bacillaceae</taxon>
        <taxon>Peribacillus</taxon>
    </lineage>
</organism>
<name>A0A1B3XN77_9BACI</name>
<proteinExistence type="predicted"/>
<dbReference type="Gene3D" id="3.40.50.1820">
    <property type="entry name" value="alpha/beta hydrolase"/>
    <property type="match status" value="1"/>
</dbReference>
<dbReference type="STRING" id="264697.ABE28_009930"/>
<gene>
    <name evidence="1" type="ORF">ABE28_009930</name>
</gene>
<protein>
    <recommendedName>
        <fullName evidence="3">Lipase</fullName>
    </recommendedName>
</protein>
<dbReference type="Proteomes" id="UP000077926">
    <property type="component" value="Chromosome"/>
</dbReference>
<sequence length="531" mass="58442">MKSNVINYVFFLILIVTLLIMVKPGMTSAGKLKPPAETFSPGDWFLGSTPPNHDVNKPPLVFVQGKNGNASSWYGETGYHGINDMYTKAYEAGYQTVFVQLHDSAGNGSASQYANGRLLASMLEDISNHFNGEKVNIIAHSKGGPDTQAALVHYGAYQYVGRVITLASPHHGSNLADLAYSWYAGWLGSLLGQKDEGTYSLQVGKMAEFRSAIDNHMNSRKNMYFTVAGMNKGPALTALSLGGEYLSAYGDNDGLVNVWSSKIPYGKHLFTDPSLDHDNIRMGSSVFSRIEPYLRSATVALVPNMDIQSKLQAEDNIITSALSQTVHGGYLQQNVWNEQSFRVDDEAVPGTIAIYTASKDVQIEVVSPSNKRYSLSPVTYAEQNETSFFNGATIQTLYKSKMEIGTWKVRMKTKALNDAYLLLAQFDELDPVTLSMPGRVKQKDAGFSIKKPLKGKKEPALTTFKVHLMDESGKEISAATPIHIKDNENFSGTLPQVPRTGVYNVTIDVKEKNANGTERIRTLIRSVYIEK</sequence>
<dbReference type="EMBL" id="CP017080">
    <property type="protein sequence ID" value="AOH54668.1"/>
    <property type="molecule type" value="Genomic_DNA"/>
</dbReference>
<evidence type="ECO:0000313" key="1">
    <source>
        <dbReference type="EMBL" id="AOH54668.1"/>
    </source>
</evidence>
<keyword evidence="2" id="KW-1185">Reference proteome</keyword>
<dbReference type="AlphaFoldDB" id="A0A1B3XN77"/>
<dbReference type="OrthoDB" id="9765872at2"/>
<reference evidence="1 2" key="1">
    <citation type="submission" date="2016-08" db="EMBL/GenBank/DDBJ databases">
        <title>Complete genome sequence of Bacillus muralis G25-68, a strain with toxicity to nematodes.</title>
        <authorList>
            <person name="Zheng Z."/>
        </authorList>
    </citation>
    <scope>NUCLEOTIDE SEQUENCE [LARGE SCALE GENOMIC DNA]</scope>
    <source>
        <strain evidence="1 2">G25-68</strain>
    </source>
</reference>
<dbReference type="InterPro" id="IPR029058">
    <property type="entry name" value="AB_hydrolase_fold"/>
</dbReference>
<evidence type="ECO:0008006" key="3">
    <source>
        <dbReference type="Google" id="ProtNLM"/>
    </source>
</evidence>